<dbReference type="EMBL" id="CZPT02000081">
    <property type="protein sequence ID" value="SCU64540.1"/>
    <property type="molecule type" value="Genomic_DNA"/>
</dbReference>
<accession>A0A1G4HYZ4</accession>
<dbReference type="RefSeq" id="XP_067076285.1">
    <property type="nucleotide sequence ID" value="XM_067220184.1"/>
</dbReference>
<dbReference type="AlphaFoldDB" id="A0A1G4HYZ4"/>
<evidence type="ECO:0000313" key="3">
    <source>
        <dbReference type="EMBL" id="SCU64540.1"/>
    </source>
</evidence>
<reference evidence="3" key="1">
    <citation type="submission" date="2016-09" db="EMBL/GenBank/DDBJ databases">
        <authorList>
            <person name="Hebert L."/>
            <person name="Moumen B."/>
        </authorList>
    </citation>
    <scope>NUCLEOTIDE SEQUENCE [LARGE SCALE GENOMIC DNA]</scope>
    <source>
        <strain evidence="3">OVI</strain>
    </source>
</reference>
<keyword evidence="1" id="KW-0175">Coiled coil</keyword>
<sequence length="561" mass="63175">MELLGNASLEPQDLQSQQLQWEEEASGKETKVLQKPLPSSAQRELEAKLTEALAIVAADAATRFCEDMRRLWVMYFAHLQGKVREIFQKLHKAFDRFESSPDEETLADFLFLHRTMQPLLSELLGIHDAVVENGEEGKEKVECEEHVHNIGSNDGSACCSNNRDVALPPGTPLEKEHVLVQHLSLCIAEATTPVLAFTLCEMNKFVGVKMNGDTDRNEKELTREKGISACGRTEQCAGLSNEEKEGILGDFSAERDLQPSRQQSESRDVMSEHSHVCADTARPSVDNSITPNIIHDLPIEDTIDVEIVDDGTSDCGGDVSSENGGQSDYYYHHYNPLMEAMSIEGDWGSSARPTSSPHADEATIRKKMSSVRTSRSAPTFVGTPCEAQIGHHYVDHTETYNGDGTHCGPWDGGSSDYKKGNAVRYSRSNSGVHLKPPAWRDDRTDSAGLMDEWEERDILTNRTLDPERRLQLLKGQEQLLLQSYPVNDERLWRREDGGEARCYALKKRLARLRSAILRGEREMEQLQRIKVERELIRQMRAEKERRLLEGRPSRGRIVHSI</sequence>
<proteinExistence type="predicted"/>
<evidence type="ECO:0000313" key="4">
    <source>
        <dbReference type="Proteomes" id="UP000195570"/>
    </source>
</evidence>
<dbReference type="VEuPathDB" id="TriTrypDB:TEOVI_000530200"/>
<evidence type="ECO:0000256" key="2">
    <source>
        <dbReference type="SAM" id="MobiDB-lite"/>
    </source>
</evidence>
<dbReference type="Proteomes" id="UP000195570">
    <property type="component" value="Unassembled WGS sequence"/>
</dbReference>
<dbReference type="GeneID" id="92379242"/>
<feature type="coiled-coil region" evidence="1">
    <location>
        <begin position="509"/>
        <end position="546"/>
    </location>
</feature>
<protein>
    <submittedName>
        <fullName evidence="3">Uncharacterized protein</fullName>
    </submittedName>
</protein>
<feature type="region of interest" description="Disordered" evidence="2">
    <location>
        <begin position="348"/>
        <end position="379"/>
    </location>
</feature>
<name>A0A1G4HYZ4_TRYEQ</name>
<keyword evidence="4" id="KW-1185">Reference proteome</keyword>
<feature type="region of interest" description="Disordered" evidence="2">
    <location>
        <begin position="251"/>
        <end position="273"/>
    </location>
</feature>
<organism evidence="3 4">
    <name type="scientific">Trypanosoma equiperdum</name>
    <dbReference type="NCBI Taxonomy" id="5694"/>
    <lineage>
        <taxon>Eukaryota</taxon>
        <taxon>Discoba</taxon>
        <taxon>Euglenozoa</taxon>
        <taxon>Kinetoplastea</taxon>
        <taxon>Metakinetoplastina</taxon>
        <taxon>Trypanosomatida</taxon>
        <taxon>Trypanosomatidae</taxon>
        <taxon>Trypanosoma</taxon>
    </lineage>
</organism>
<gene>
    <name evidence="3" type="ORF">TEOVI_000530200</name>
</gene>
<comment type="caution">
    <text evidence="3">The sequence shown here is derived from an EMBL/GenBank/DDBJ whole genome shotgun (WGS) entry which is preliminary data.</text>
</comment>
<evidence type="ECO:0000256" key="1">
    <source>
        <dbReference type="SAM" id="Coils"/>
    </source>
</evidence>